<organism evidence="1 2">
    <name type="scientific">Reinekea marina</name>
    <dbReference type="NCBI Taxonomy" id="1310421"/>
    <lineage>
        <taxon>Bacteria</taxon>
        <taxon>Pseudomonadati</taxon>
        <taxon>Pseudomonadota</taxon>
        <taxon>Gammaproteobacteria</taxon>
        <taxon>Oceanospirillales</taxon>
        <taxon>Saccharospirillaceae</taxon>
        <taxon>Reinekea</taxon>
    </lineage>
</organism>
<protein>
    <submittedName>
        <fullName evidence="1">AAA family ATPase</fullName>
    </submittedName>
</protein>
<dbReference type="InterPro" id="IPR027417">
    <property type="entry name" value="P-loop_NTPase"/>
</dbReference>
<dbReference type="Proteomes" id="UP001595710">
    <property type="component" value="Unassembled WGS sequence"/>
</dbReference>
<dbReference type="PANTHER" id="PTHR37807:SF3">
    <property type="entry name" value="OS07G0160300 PROTEIN"/>
    <property type="match status" value="1"/>
</dbReference>
<dbReference type="SUPFAM" id="SSF52540">
    <property type="entry name" value="P-loop containing nucleoside triphosphate hydrolases"/>
    <property type="match status" value="1"/>
</dbReference>
<evidence type="ECO:0000313" key="1">
    <source>
        <dbReference type="EMBL" id="MFC3702832.1"/>
    </source>
</evidence>
<keyword evidence="2" id="KW-1185">Reference proteome</keyword>
<accession>A0ABV7WV27</accession>
<gene>
    <name evidence="1" type="ORF">ACFOND_14425</name>
</gene>
<sequence>MAKVILICGLPGSGKSTLAEELAKTLGLPLFSKDKLEASIVEHGALRTELLNGIGYTLLKNLVDEHLERQSSVIVDFIADKNRVNELWPDLLTKELIAIECICSDKAEHKRRIESRKRNIKGWYELSWVDVVEISTKYTPLISSRLILDTIQSKSVLLEETLSYVSN</sequence>
<reference evidence="2" key="1">
    <citation type="journal article" date="2019" name="Int. J. Syst. Evol. Microbiol.">
        <title>The Global Catalogue of Microorganisms (GCM) 10K type strain sequencing project: providing services to taxonomists for standard genome sequencing and annotation.</title>
        <authorList>
            <consortium name="The Broad Institute Genomics Platform"/>
            <consortium name="The Broad Institute Genome Sequencing Center for Infectious Disease"/>
            <person name="Wu L."/>
            <person name="Ma J."/>
        </authorList>
    </citation>
    <scope>NUCLEOTIDE SEQUENCE [LARGE SCALE GENOMIC DNA]</scope>
    <source>
        <strain evidence="2">CECT 8288</strain>
    </source>
</reference>
<evidence type="ECO:0000313" key="2">
    <source>
        <dbReference type="Proteomes" id="UP001595710"/>
    </source>
</evidence>
<dbReference type="EMBL" id="JBHRYN010000025">
    <property type="protein sequence ID" value="MFC3702832.1"/>
    <property type="molecule type" value="Genomic_DNA"/>
</dbReference>
<dbReference type="Gene3D" id="3.40.50.300">
    <property type="entry name" value="P-loop containing nucleotide triphosphate hydrolases"/>
    <property type="match status" value="1"/>
</dbReference>
<proteinExistence type="predicted"/>
<comment type="caution">
    <text evidence="1">The sequence shown here is derived from an EMBL/GenBank/DDBJ whole genome shotgun (WGS) entry which is preliminary data.</text>
</comment>
<dbReference type="PANTHER" id="PTHR37807">
    <property type="entry name" value="OS07G0160300 PROTEIN"/>
    <property type="match status" value="1"/>
</dbReference>
<name>A0ABV7WV27_9GAMM</name>
<dbReference type="Pfam" id="PF13671">
    <property type="entry name" value="AAA_33"/>
    <property type="match status" value="1"/>
</dbReference>
<dbReference type="RefSeq" id="WP_290281940.1">
    <property type="nucleotide sequence ID" value="NZ_JAUFQI010000001.1"/>
</dbReference>